<dbReference type="AlphaFoldDB" id="A0A7J4JFL5"/>
<evidence type="ECO:0000256" key="1">
    <source>
        <dbReference type="ARBA" id="ARBA00006194"/>
    </source>
</evidence>
<evidence type="ECO:0000313" key="8">
    <source>
        <dbReference type="Proteomes" id="UP000564964"/>
    </source>
</evidence>
<comment type="function">
    <text evidence="4">Located on the platform of the 30S subunit.</text>
</comment>
<dbReference type="Gene3D" id="3.30.420.80">
    <property type="entry name" value="Ribosomal protein S11"/>
    <property type="match status" value="1"/>
</dbReference>
<comment type="subunit">
    <text evidence="4">Part of the 30S ribosomal subunit.</text>
</comment>
<dbReference type="GO" id="GO:0019843">
    <property type="term" value="F:rRNA binding"/>
    <property type="evidence" value="ECO:0007669"/>
    <property type="project" value="UniProtKB-UniRule"/>
</dbReference>
<dbReference type="HAMAP" id="MF_01310">
    <property type="entry name" value="Ribosomal_uS11"/>
    <property type="match status" value="1"/>
</dbReference>
<reference evidence="7" key="3">
    <citation type="submission" date="2021-05" db="EMBL/GenBank/DDBJ databases">
        <title>Protein family content uncovers lineage relationships and bacterial pathway maintenance mechanisms in DPANN archaea.</title>
        <authorList>
            <person name="Castelle C.J."/>
            <person name="Meheust R."/>
            <person name="Jaffe A.L."/>
            <person name="Seitz K."/>
            <person name="Gong X."/>
            <person name="Baker B.J."/>
            <person name="Banfield J.F."/>
        </authorList>
    </citation>
    <scope>NUCLEOTIDE SEQUENCE</scope>
    <source>
        <strain evidence="7">RIFCSPLOWO2_01_FULL_58_19</strain>
    </source>
</reference>
<evidence type="ECO:0000256" key="3">
    <source>
        <dbReference type="ARBA" id="ARBA00023274"/>
    </source>
</evidence>
<proteinExistence type="inferred from homology"/>
<evidence type="ECO:0000256" key="5">
    <source>
        <dbReference type="SAM" id="MobiDB-lite"/>
    </source>
</evidence>
<dbReference type="Proteomes" id="UP000564964">
    <property type="component" value="Unassembled WGS sequence"/>
</dbReference>
<dbReference type="InterPro" id="IPR036967">
    <property type="entry name" value="Ribosomal_uS11_sf"/>
</dbReference>
<comment type="similarity">
    <text evidence="1 4">Belongs to the universal ribosomal protein uS11 family.</text>
</comment>
<keyword evidence="4" id="KW-0699">rRNA-binding</keyword>
<dbReference type="GO" id="GO:0003735">
    <property type="term" value="F:structural constituent of ribosome"/>
    <property type="evidence" value="ECO:0007669"/>
    <property type="project" value="InterPro"/>
</dbReference>
<dbReference type="Proteomes" id="UP000678237">
    <property type="component" value="Unassembled WGS sequence"/>
</dbReference>
<reference evidence="8" key="1">
    <citation type="journal article" date="2020" name="bioRxiv">
        <title>A rank-normalized archaeal taxonomy based on genome phylogeny resolves widespread incomplete and uneven classifications.</title>
        <authorList>
            <person name="Rinke C."/>
            <person name="Chuvochina M."/>
            <person name="Mussig A.J."/>
            <person name="Chaumeil P.-A."/>
            <person name="Waite D.W."/>
            <person name="Whitman W.B."/>
            <person name="Parks D.H."/>
            <person name="Hugenholtz P."/>
        </authorList>
    </citation>
    <scope>NUCLEOTIDE SEQUENCE [LARGE SCALE GENOMIC DNA]</scope>
</reference>
<dbReference type="PIRSF" id="PIRSF002131">
    <property type="entry name" value="Ribosomal_S11"/>
    <property type="match status" value="1"/>
</dbReference>
<dbReference type="GO" id="GO:0006412">
    <property type="term" value="P:translation"/>
    <property type="evidence" value="ECO:0007669"/>
    <property type="project" value="UniProtKB-UniRule"/>
</dbReference>
<dbReference type="PANTHER" id="PTHR11759">
    <property type="entry name" value="40S RIBOSOMAL PROTEIN S14/30S RIBOSOMAL PROTEIN S11"/>
    <property type="match status" value="1"/>
</dbReference>
<dbReference type="GO" id="GO:1990904">
    <property type="term" value="C:ribonucleoprotein complex"/>
    <property type="evidence" value="ECO:0007669"/>
    <property type="project" value="UniProtKB-KW"/>
</dbReference>
<dbReference type="EMBL" id="DUGH01000096">
    <property type="protein sequence ID" value="HIH16508.1"/>
    <property type="molecule type" value="Genomic_DNA"/>
</dbReference>
<accession>A0A7J4JFL5</accession>
<comment type="caution">
    <text evidence="6">The sequence shown here is derived from an EMBL/GenBank/DDBJ whole genome shotgun (WGS) entry which is preliminary data.</text>
</comment>
<evidence type="ECO:0000313" key="6">
    <source>
        <dbReference type="EMBL" id="HIH16508.1"/>
    </source>
</evidence>
<keyword evidence="3 4" id="KW-0687">Ribonucleoprotein</keyword>
<evidence type="ECO:0000256" key="4">
    <source>
        <dbReference type="HAMAP-Rule" id="MF_01310"/>
    </source>
</evidence>
<dbReference type="Pfam" id="PF00411">
    <property type="entry name" value="Ribosomal_S11"/>
    <property type="match status" value="1"/>
</dbReference>
<reference evidence="7" key="2">
    <citation type="submission" date="2021-03" db="EMBL/GenBank/DDBJ databases">
        <authorList>
            <person name="Jaffe A."/>
        </authorList>
    </citation>
    <scope>NUCLEOTIDE SEQUENCE</scope>
    <source>
        <strain evidence="7">RIFCSPLOWO2_01_FULL_58_19</strain>
    </source>
</reference>
<feature type="compositionally biased region" description="Basic residues" evidence="5">
    <location>
        <begin position="116"/>
        <end position="126"/>
    </location>
</feature>
<name>A0A7J4JFL5_9ARCH</name>
<dbReference type="SUPFAM" id="SSF53137">
    <property type="entry name" value="Translational machinery components"/>
    <property type="match status" value="1"/>
</dbReference>
<organism evidence="6 8">
    <name type="scientific">Candidatus Iainarchaeum sp</name>
    <dbReference type="NCBI Taxonomy" id="3101447"/>
    <lineage>
        <taxon>Archaea</taxon>
        <taxon>Candidatus Iainarchaeota</taxon>
        <taxon>Candidatus Iainarchaeia</taxon>
        <taxon>Candidatus Iainarchaeales</taxon>
        <taxon>Candidatus Iainarchaeaceae</taxon>
        <taxon>Candidatus Iainarchaeum</taxon>
    </lineage>
</organism>
<evidence type="ECO:0000256" key="2">
    <source>
        <dbReference type="ARBA" id="ARBA00022980"/>
    </source>
</evidence>
<sequence>MGKTGVVHIFASHNNTIILLTDITGSETIAKCSGGIVVQAQHKEGTPYAAMKVAEVVAGKAREKDITDVHVRVRGQGGIKPKAPGAGAEAAIRSLTRNGLRIRSIENVTPLPHDGCRKKKKHRSKK</sequence>
<protein>
    <recommendedName>
        <fullName evidence="4">Small ribosomal subunit protein uS11</fullName>
    </recommendedName>
</protein>
<keyword evidence="4" id="KW-0694">RNA-binding</keyword>
<feature type="region of interest" description="Disordered" evidence="5">
    <location>
        <begin position="103"/>
        <end position="126"/>
    </location>
</feature>
<dbReference type="GO" id="GO:0005840">
    <property type="term" value="C:ribosome"/>
    <property type="evidence" value="ECO:0007669"/>
    <property type="project" value="UniProtKB-KW"/>
</dbReference>
<dbReference type="EMBL" id="JAGVWE010000004">
    <property type="protein sequence ID" value="MBS3063118.1"/>
    <property type="molecule type" value="Genomic_DNA"/>
</dbReference>
<evidence type="ECO:0000313" key="7">
    <source>
        <dbReference type="EMBL" id="MBS3063118.1"/>
    </source>
</evidence>
<keyword evidence="2 4" id="KW-0689">Ribosomal protein</keyword>
<gene>
    <name evidence="6" type="primary">rpsK</name>
    <name evidence="4" type="synonym">rps11</name>
    <name evidence="6" type="ORF">HA252_03840</name>
    <name evidence="7" type="ORF">J4203_04550</name>
</gene>
<dbReference type="InterPro" id="IPR001971">
    <property type="entry name" value="Ribosomal_uS11"/>
</dbReference>